<accession>A0ABW4ZUV5</accession>
<reference evidence="2" key="1">
    <citation type="journal article" date="2019" name="Int. J. Syst. Evol. Microbiol.">
        <title>The Global Catalogue of Microorganisms (GCM) 10K type strain sequencing project: providing services to taxonomists for standard genome sequencing and annotation.</title>
        <authorList>
            <consortium name="The Broad Institute Genomics Platform"/>
            <consortium name="The Broad Institute Genome Sequencing Center for Infectious Disease"/>
            <person name="Wu L."/>
            <person name="Ma J."/>
        </authorList>
    </citation>
    <scope>NUCLEOTIDE SEQUENCE [LARGE SCALE GENOMIC DNA]</scope>
    <source>
        <strain evidence="2">CGMCC 1.13574</strain>
    </source>
</reference>
<comment type="caution">
    <text evidence="1">The sequence shown here is derived from an EMBL/GenBank/DDBJ whole genome shotgun (WGS) entry which is preliminary data.</text>
</comment>
<sequence length="252" mass="28737">MRATKEIAAVWERFDRMPMETLTKAWYASRSAGGGQRTVKQMREHHATYGTSGNCFDLALWLLDEFRQAGVEAYAIGHDMRNEKAHVAVMAFDEHRSPYLCDLGDMWIQPVLLDPKRSSFTGERIAGFFPGAQVQVSVGESSCEIIYHRAGEKRSQQVYDLRKIPQLELMQAAEASQRCFRTQLVERRVRVGQEVAHWEFSDGESFLSTSAGLFPEPKLTSLEAWCDRIYERTGIAKEVLRDALTYYAQQNG</sequence>
<evidence type="ECO:0000313" key="1">
    <source>
        <dbReference type="EMBL" id="MFD2169429.1"/>
    </source>
</evidence>
<proteinExistence type="predicted"/>
<dbReference type="SUPFAM" id="SSF54001">
    <property type="entry name" value="Cysteine proteinases"/>
    <property type="match status" value="1"/>
</dbReference>
<dbReference type="RefSeq" id="WP_386044573.1">
    <property type="nucleotide sequence ID" value="NZ_JBHUIO010000005.1"/>
</dbReference>
<evidence type="ECO:0000313" key="2">
    <source>
        <dbReference type="Proteomes" id="UP001597343"/>
    </source>
</evidence>
<dbReference type="Proteomes" id="UP001597343">
    <property type="component" value="Unassembled WGS sequence"/>
</dbReference>
<protein>
    <submittedName>
        <fullName evidence="1">Uncharacterized protein</fullName>
    </submittedName>
</protein>
<dbReference type="InterPro" id="IPR038765">
    <property type="entry name" value="Papain-like_cys_pep_sf"/>
</dbReference>
<keyword evidence="2" id="KW-1185">Reference proteome</keyword>
<gene>
    <name evidence="1" type="ORF">ACFSOY_05425</name>
</gene>
<dbReference type="EMBL" id="JBHUIO010000005">
    <property type="protein sequence ID" value="MFD2169429.1"/>
    <property type="molecule type" value="Genomic_DNA"/>
</dbReference>
<name>A0ABW4ZUV5_9BACL</name>
<organism evidence="1 2">
    <name type="scientific">Tumebacillus lipolyticus</name>
    <dbReference type="NCBI Taxonomy" id="1280370"/>
    <lineage>
        <taxon>Bacteria</taxon>
        <taxon>Bacillati</taxon>
        <taxon>Bacillota</taxon>
        <taxon>Bacilli</taxon>
        <taxon>Bacillales</taxon>
        <taxon>Alicyclobacillaceae</taxon>
        <taxon>Tumebacillus</taxon>
    </lineage>
</organism>